<sequence length="100" mass="11155">MNSDTSRPVPPGRPRRPWPAPGTRVVVRRRLTEAEAATARSERRGAIWTDVIGFVLEASDDGVAVRTDPRPGRGRPEEIWIAADLVESVKPVPPRPRRRT</sequence>
<keyword evidence="3" id="KW-1185">Reference proteome</keyword>
<evidence type="ECO:0008006" key="4">
    <source>
        <dbReference type="Google" id="ProtNLM"/>
    </source>
</evidence>
<evidence type="ECO:0000256" key="1">
    <source>
        <dbReference type="SAM" id="MobiDB-lite"/>
    </source>
</evidence>
<organism evidence="2 3">
    <name type="scientific">Myceligenerans indicum</name>
    <dbReference type="NCBI Taxonomy" id="2593663"/>
    <lineage>
        <taxon>Bacteria</taxon>
        <taxon>Bacillati</taxon>
        <taxon>Actinomycetota</taxon>
        <taxon>Actinomycetes</taxon>
        <taxon>Micrococcales</taxon>
        <taxon>Promicromonosporaceae</taxon>
        <taxon>Myceligenerans</taxon>
    </lineage>
</organism>
<proteinExistence type="predicted"/>
<evidence type="ECO:0000313" key="3">
    <source>
        <dbReference type="Proteomes" id="UP000675409"/>
    </source>
</evidence>
<protein>
    <recommendedName>
        <fullName evidence="4">Ferrous iron transport protein A</fullName>
    </recommendedName>
</protein>
<feature type="region of interest" description="Disordered" evidence="1">
    <location>
        <begin position="1"/>
        <end position="22"/>
    </location>
</feature>
<dbReference type="Proteomes" id="UP000675409">
    <property type="component" value="Unassembled WGS sequence"/>
</dbReference>
<reference evidence="2 3" key="1">
    <citation type="journal article" date="2021" name="Arch. Microbiol.">
        <title>Myceligenerans indicum sp. nov., an actinobacterium isolated from mangrove sediment of Sundarbans, India.</title>
        <authorList>
            <person name="Asha K."/>
            <person name="Bhadury P."/>
        </authorList>
    </citation>
    <scope>NUCLEOTIDE SEQUENCE [LARGE SCALE GENOMIC DNA]</scope>
    <source>
        <strain evidence="2 3">I2</strain>
    </source>
</reference>
<accession>A0ABS1LK88</accession>
<gene>
    <name evidence="2" type="ORF">HGK34_10165</name>
</gene>
<dbReference type="EMBL" id="JABBYC010000014">
    <property type="protein sequence ID" value="MBL0886631.1"/>
    <property type="molecule type" value="Genomic_DNA"/>
</dbReference>
<name>A0ABS1LK88_9MICO</name>
<feature type="compositionally biased region" description="Pro residues" evidence="1">
    <location>
        <begin position="8"/>
        <end position="20"/>
    </location>
</feature>
<comment type="caution">
    <text evidence="2">The sequence shown here is derived from an EMBL/GenBank/DDBJ whole genome shotgun (WGS) entry which is preliminary data.</text>
</comment>
<dbReference type="RefSeq" id="WP_201846790.1">
    <property type="nucleotide sequence ID" value="NZ_JABBYC010000014.1"/>
</dbReference>
<evidence type="ECO:0000313" key="2">
    <source>
        <dbReference type="EMBL" id="MBL0886631.1"/>
    </source>
</evidence>